<organism evidence="1 2">
    <name type="scientific">Actinomyces ruminicola</name>
    <dbReference type="NCBI Taxonomy" id="332524"/>
    <lineage>
        <taxon>Bacteria</taxon>
        <taxon>Bacillati</taxon>
        <taxon>Actinomycetota</taxon>
        <taxon>Actinomycetes</taxon>
        <taxon>Actinomycetales</taxon>
        <taxon>Actinomycetaceae</taxon>
        <taxon>Actinomyces</taxon>
    </lineage>
</organism>
<evidence type="ECO:0008006" key="3">
    <source>
        <dbReference type="Google" id="ProtNLM"/>
    </source>
</evidence>
<name>A0A1G9ZRP1_9ACTO</name>
<dbReference type="EMBL" id="FNHU01000019">
    <property type="protein sequence ID" value="SDN23767.1"/>
    <property type="molecule type" value="Genomic_DNA"/>
</dbReference>
<sequence length="339" mass="37444">MVSRGSHDAAPPPDAVIIKRGQYLLPTAPPPIWRQQQEVNLARLLAVQRTNQGGVLSHESAALLHGAWLRRHEPDVHLLYSFAPSSTSSPLPPVVYGGPLAWGRSSGLPPDAVEGTLLRGRVVRLCRRRRHLEAPDLTTVLGLRTTTLARTLADCLLDLPGPEAFVVGDSLLRIGTGFDRFKPEACRDALEQLLAQTRAVLGRSSGHRGVARARRMLPLLDPAAESPGESETRYWLLTLGLPPPQSQFEVPGGASSWFLDLAWERFRIALEFDGASKYALHGDALYQEKLRQERIEELGWRILRVAWADLREPTALLGRVLAALPAGIEMRLVPRPWLT</sequence>
<evidence type="ECO:0000313" key="2">
    <source>
        <dbReference type="Proteomes" id="UP000199671"/>
    </source>
</evidence>
<evidence type="ECO:0000313" key="1">
    <source>
        <dbReference type="EMBL" id="SDN23767.1"/>
    </source>
</evidence>
<reference evidence="1 2" key="1">
    <citation type="submission" date="2016-10" db="EMBL/GenBank/DDBJ databases">
        <authorList>
            <person name="de Groot N.N."/>
        </authorList>
    </citation>
    <scope>NUCLEOTIDE SEQUENCE [LARGE SCALE GENOMIC DNA]</scope>
    <source>
        <strain evidence="1 2">KPR-7B</strain>
    </source>
</reference>
<dbReference type="AlphaFoldDB" id="A0A1G9ZRP1"/>
<dbReference type="Proteomes" id="UP000199671">
    <property type="component" value="Unassembled WGS sequence"/>
</dbReference>
<dbReference type="SUPFAM" id="SSF52980">
    <property type="entry name" value="Restriction endonuclease-like"/>
    <property type="match status" value="1"/>
</dbReference>
<proteinExistence type="predicted"/>
<protein>
    <recommendedName>
        <fullName evidence="3">Transcriptional regulator, AbiEi antitoxin, Type IV TA system</fullName>
    </recommendedName>
</protein>
<accession>A0A1G9ZRP1</accession>
<gene>
    <name evidence="1" type="ORF">SAMN04487766_11926</name>
</gene>
<dbReference type="InterPro" id="IPR011335">
    <property type="entry name" value="Restrct_endonuc-II-like"/>
</dbReference>